<evidence type="ECO:0000256" key="7">
    <source>
        <dbReference type="ARBA" id="ARBA00023136"/>
    </source>
</evidence>
<dbReference type="Proteomes" id="UP000007798">
    <property type="component" value="Unassembled WGS sequence"/>
</dbReference>
<evidence type="ECO:0008006" key="13">
    <source>
        <dbReference type="Google" id="ProtNLM"/>
    </source>
</evidence>
<gene>
    <name evidence="11" type="primary">Dwil\GK10769</name>
    <name evidence="11" type="ORF">Dwil_GK10769</name>
</gene>
<feature type="transmembrane region" description="Helical" evidence="10">
    <location>
        <begin position="216"/>
        <end position="238"/>
    </location>
</feature>
<evidence type="ECO:0000256" key="4">
    <source>
        <dbReference type="ARBA" id="ARBA00022692"/>
    </source>
</evidence>
<feature type="repeat" description="Solcar" evidence="8">
    <location>
        <begin position="1"/>
        <end position="54"/>
    </location>
</feature>
<feature type="repeat" description="Solcar" evidence="8">
    <location>
        <begin position="59"/>
        <end position="150"/>
    </location>
</feature>
<keyword evidence="7 8" id="KW-0472">Membrane</keyword>
<protein>
    <recommendedName>
        <fullName evidence="13">Mitochondrial dicarboxylate carrier</fullName>
    </recommendedName>
</protein>
<keyword evidence="6 10" id="KW-1133">Transmembrane helix</keyword>
<keyword evidence="12" id="KW-1185">Reference proteome</keyword>
<organism evidence="11 12">
    <name type="scientific">Drosophila willistoni</name>
    <name type="common">Fruit fly</name>
    <dbReference type="NCBI Taxonomy" id="7260"/>
    <lineage>
        <taxon>Eukaryota</taxon>
        <taxon>Metazoa</taxon>
        <taxon>Ecdysozoa</taxon>
        <taxon>Arthropoda</taxon>
        <taxon>Hexapoda</taxon>
        <taxon>Insecta</taxon>
        <taxon>Pterygota</taxon>
        <taxon>Neoptera</taxon>
        <taxon>Endopterygota</taxon>
        <taxon>Diptera</taxon>
        <taxon>Brachycera</taxon>
        <taxon>Muscomorpha</taxon>
        <taxon>Ephydroidea</taxon>
        <taxon>Drosophilidae</taxon>
        <taxon>Drosophila</taxon>
        <taxon>Sophophora</taxon>
    </lineage>
</organism>
<evidence type="ECO:0000256" key="9">
    <source>
        <dbReference type="RuleBase" id="RU000488"/>
    </source>
</evidence>
<keyword evidence="4 8" id="KW-0812">Transmembrane</keyword>
<evidence type="ECO:0000256" key="2">
    <source>
        <dbReference type="ARBA" id="ARBA00006375"/>
    </source>
</evidence>
<dbReference type="HOGENOM" id="CLU_015166_14_4_1"/>
<dbReference type="Gene3D" id="1.50.40.10">
    <property type="entry name" value="Mitochondrial carrier domain"/>
    <property type="match status" value="1"/>
</dbReference>
<evidence type="ECO:0000256" key="10">
    <source>
        <dbReference type="SAM" id="Phobius"/>
    </source>
</evidence>
<dbReference type="PANTHER" id="PTHR45618">
    <property type="entry name" value="MITOCHONDRIAL DICARBOXYLATE CARRIER-RELATED"/>
    <property type="match status" value="1"/>
</dbReference>
<feature type="repeat" description="Solcar" evidence="8">
    <location>
        <begin position="160"/>
        <end position="244"/>
    </location>
</feature>
<dbReference type="EMBL" id="CH964095">
    <property type="protein sequence ID" value="EDW79019.2"/>
    <property type="molecule type" value="Genomic_DNA"/>
</dbReference>
<dbReference type="AlphaFoldDB" id="B4N4E5"/>
<keyword evidence="5" id="KW-0677">Repeat</keyword>
<evidence type="ECO:0000256" key="3">
    <source>
        <dbReference type="ARBA" id="ARBA00022448"/>
    </source>
</evidence>
<dbReference type="SMR" id="B4N4E5"/>
<dbReference type="InParanoid" id="B4N4E5"/>
<comment type="similarity">
    <text evidence="2 9">Belongs to the mitochondrial carrier (TC 2.A.29) family.</text>
</comment>
<dbReference type="InterPro" id="IPR050391">
    <property type="entry name" value="Mito_Metabolite_Transporter"/>
</dbReference>
<evidence type="ECO:0000313" key="12">
    <source>
        <dbReference type="Proteomes" id="UP000007798"/>
    </source>
</evidence>
<keyword evidence="3 9" id="KW-0813">Transport</keyword>
<dbReference type="SUPFAM" id="SSF103506">
    <property type="entry name" value="Mitochondrial carrier"/>
    <property type="match status" value="1"/>
</dbReference>
<dbReference type="GO" id="GO:0016020">
    <property type="term" value="C:membrane"/>
    <property type="evidence" value="ECO:0007669"/>
    <property type="project" value="UniProtKB-SubCell"/>
</dbReference>
<dbReference type="InterPro" id="IPR018108">
    <property type="entry name" value="MCP_transmembrane"/>
</dbReference>
<evidence type="ECO:0000256" key="1">
    <source>
        <dbReference type="ARBA" id="ARBA00004141"/>
    </source>
</evidence>
<evidence type="ECO:0000256" key="8">
    <source>
        <dbReference type="PROSITE-ProRule" id="PRU00282"/>
    </source>
</evidence>
<proteinExistence type="inferred from homology"/>
<dbReference type="InterPro" id="IPR023395">
    <property type="entry name" value="MCP_dom_sf"/>
</dbReference>
<evidence type="ECO:0000256" key="5">
    <source>
        <dbReference type="ARBA" id="ARBA00022737"/>
    </source>
</evidence>
<dbReference type="eggNOG" id="KOG0759">
    <property type="taxonomic scope" value="Eukaryota"/>
</dbReference>
<name>B4N4E5_DROWI</name>
<evidence type="ECO:0000313" key="11">
    <source>
        <dbReference type="EMBL" id="EDW79019.2"/>
    </source>
</evidence>
<dbReference type="PROSITE" id="PS50920">
    <property type="entry name" value="SOLCAR"/>
    <property type="match status" value="3"/>
</dbReference>
<dbReference type="OrthoDB" id="270584at2759"/>
<reference evidence="11 12" key="1">
    <citation type="journal article" date="2007" name="Nature">
        <title>Evolution of genes and genomes on the Drosophila phylogeny.</title>
        <authorList>
            <consortium name="Drosophila 12 Genomes Consortium"/>
            <person name="Clark A.G."/>
            <person name="Eisen M.B."/>
            <person name="Smith D.R."/>
            <person name="Bergman C.M."/>
            <person name="Oliver B."/>
            <person name="Markow T.A."/>
            <person name="Kaufman T.C."/>
            <person name="Kellis M."/>
            <person name="Gelbart W."/>
            <person name="Iyer V.N."/>
            <person name="Pollard D.A."/>
            <person name="Sackton T.B."/>
            <person name="Larracuente A.M."/>
            <person name="Singh N.D."/>
            <person name="Abad J.P."/>
            <person name="Abt D.N."/>
            <person name="Adryan B."/>
            <person name="Aguade M."/>
            <person name="Akashi H."/>
            <person name="Anderson W.W."/>
            <person name="Aquadro C.F."/>
            <person name="Ardell D.H."/>
            <person name="Arguello R."/>
            <person name="Artieri C.G."/>
            <person name="Barbash D.A."/>
            <person name="Barker D."/>
            <person name="Barsanti P."/>
            <person name="Batterham P."/>
            <person name="Batzoglou S."/>
            <person name="Begun D."/>
            <person name="Bhutkar A."/>
            <person name="Blanco E."/>
            <person name="Bosak S.A."/>
            <person name="Bradley R.K."/>
            <person name="Brand A.D."/>
            <person name="Brent M.R."/>
            <person name="Brooks A.N."/>
            <person name="Brown R.H."/>
            <person name="Butlin R.K."/>
            <person name="Caggese C."/>
            <person name="Calvi B.R."/>
            <person name="Bernardo de Carvalho A."/>
            <person name="Caspi A."/>
            <person name="Castrezana S."/>
            <person name="Celniker S.E."/>
            <person name="Chang J.L."/>
            <person name="Chapple C."/>
            <person name="Chatterji S."/>
            <person name="Chinwalla A."/>
            <person name="Civetta A."/>
            <person name="Clifton S.W."/>
            <person name="Comeron J.M."/>
            <person name="Costello J.C."/>
            <person name="Coyne J.A."/>
            <person name="Daub J."/>
            <person name="David R.G."/>
            <person name="Delcher A.L."/>
            <person name="Delehaunty K."/>
            <person name="Do C.B."/>
            <person name="Ebling H."/>
            <person name="Edwards K."/>
            <person name="Eickbush T."/>
            <person name="Evans J.D."/>
            <person name="Filipski A."/>
            <person name="Findeiss S."/>
            <person name="Freyhult E."/>
            <person name="Fulton L."/>
            <person name="Fulton R."/>
            <person name="Garcia A.C."/>
            <person name="Gardiner A."/>
            <person name="Garfield D.A."/>
            <person name="Garvin B.E."/>
            <person name="Gibson G."/>
            <person name="Gilbert D."/>
            <person name="Gnerre S."/>
            <person name="Godfrey J."/>
            <person name="Good R."/>
            <person name="Gotea V."/>
            <person name="Gravely B."/>
            <person name="Greenberg A.J."/>
            <person name="Griffiths-Jones S."/>
            <person name="Gross S."/>
            <person name="Guigo R."/>
            <person name="Gustafson E.A."/>
            <person name="Haerty W."/>
            <person name="Hahn M.W."/>
            <person name="Halligan D.L."/>
            <person name="Halpern A.L."/>
            <person name="Halter G.M."/>
            <person name="Han M.V."/>
            <person name="Heger A."/>
            <person name="Hillier L."/>
            <person name="Hinrichs A.S."/>
            <person name="Holmes I."/>
            <person name="Hoskins R.A."/>
            <person name="Hubisz M.J."/>
            <person name="Hultmark D."/>
            <person name="Huntley M.A."/>
            <person name="Jaffe D.B."/>
            <person name="Jagadeeshan S."/>
            <person name="Jeck W.R."/>
            <person name="Johnson J."/>
            <person name="Jones C.D."/>
            <person name="Jordan W.C."/>
            <person name="Karpen G.H."/>
            <person name="Kataoka E."/>
            <person name="Keightley P.D."/>
            <person name="Kheradpour P."/>
            <person name="Kirkness E.F."/>
            <person name="Koerich L.B."/>
            <person name="Kristiansen K."/>
            <person name="Kudrna D."/>
            <person name="Kulathinal R.J."/>
            <person name="Kumar S."/>
            <person name="Kwok R."/>
            <person name="Lander E."/>
            <person name="Langley C.H."/>
            <person name="Lapoint R."/>
            <person name="Lazzaro B.P."/>
            <person name="Lee S.J."/>
            <person name="Levesque L."/>
            <person name="Li R."/>
            <person name="Lin C.F."/>
            <person name="Lin M.F."/>
            <person name="Lindblad-Toh K."/>
            <person name="Llopart A."/>
            <person name="Long M."/>
            <person name="Low L."/>
            <person name="Lozovsky E."/>
            <person name="Lu J."/>
            <person name="Luo M."/>
            <person name="Machado C.A."/>
            <person name="Makalowski W."/>
            <person name="Marzo M."/>
            <person name="Matsuda M."/>
            <person name="Matzkin L."/>
            <person name="McAllister B."/>
            <person name="McBride C.S."/>
            <person name="McKernan B."/>
            <person name="McKernan K."/>
            <person name="Mendez-Lago M."/>
            <person name="Minx P."/>
            <person name="Mollenhauer M.U."/>
            <person name="Montooth K."/>
            <person name="Mount S.M."/>
            <person name="Mu X."/>
            <person name="Myers E."/>
            <person name="Negre B."/>
            <person name="Newfeld S."/>
            <person name="Nielsen R."/>
            <person name="Noor M.A."/>
            <person name="O'Grady P."/>
            <person name="Pachter L."/>
            <person name="Papaceit M."/>
            <person name="Parisi M.J."/>
            <person name="Parisi M."/>
            <person name="Parts L."/>
            <person name="Pedersen J.S."/>
            <person name="Pesole G."/>
            <person name="Phillippy A.M."/>
            <person name="Ponting C.P."/>
            <person name="Pop M."/>
            <person name="Porcelli D."/>
            <person name="Powell J.R."/>
            <person name="Prohaska S."/>
            <person name="Pruitt K."/>
            <person name="Puig M."/>
            <person name="Quesneville H."/>
            <person name="Ram K.R."/>
            <person name="Rand D."/>
            <person name="Rasmussen M.D."/>
            <person name="Reed L.K."/>
            <person name="Reenan R."/>
            <person name="Reily A."/>
            <person name="Remington K.A."/>
            <person name="Rieger T.T."/>
            <person name="Ritchie M.G."/>
            <person name="Robin C."/>
            <person name="Rogers Y.H."/>
            <person name="Rohde C."/>
            <person name="Rozas J."/>
            <person name="Rubenfield M.J."/>
            <person name="Ruiz A."/>
            <person name="Russo S."/>
            <person name="Salzberg S.L."/>
            <person name="Sanchez-Gracia A."/>
            <person name="Saranga D.J."/>
            <person name="Sato H."/>
            <person name="Schaeffer S.W."/>
            <person name="Schatz M.C."/>
            <person name="Schlenke T."/>
            <person name="Schwartz R."/>
            <person name="Segarra C."/>
            <person name="Singh R.S."/>
            <person name="Sirot L."/>
            <person name="Sirota M."/>
            <person name="Sisneros N.B."/>
            <person name="Smith C.D."/>
            <person name="Smith T.F."/>
            <person name="Spieth J."/>
            <person name="Stage D.E."/>
            <person name="Stark A."/>
            <person name="Stephan W."/>
            <person name="Strausberg R.L."/>
            <person name="Strempel S."/>
            <person name="Sturgill D."/>
            <person name="Sutton G."/>
            <person name="Sutton G.G."/>
            <person name="Tao W."/>
            <person name="Teichmann S."/>
            <person name="Tobari Y.N."/>
            <person name="Tomimura Y."/>
            <person name="Tsolas J.M."/>
            <person name="Valente V.L."/>
            <person name="Venter E."/>
            <person name="Venter J.C."/>
            <person name="Vicario S."/>
            <person name="Vieira F.G."/>
            <person name="Vilella A.J."/>
            <person name="Villasante A."/>
            <person name="Walenz B."/>
            <person name="Wang J."/>
            <person name="Wasserman M."/>
            <person name="Watts T."/>
            <person name="Wilson D."/>
            <person name="Wilson R.K."/>
            <person name="Wing R.A."/>
            <person name="Wolfner M.F."/>
            <person name="Wong A."/>
            <person name="Wong G.K."/>
            <person name="Wu C.I."/>
            <person name="Wu G."/>
            <person name="Yamamoto D."/>
            <person name="Yang H.P."/>
            <person name="Yang S.P."/>
            <person name="Yorke J.A."/>
            <person name="Yoshida K."/>
            <person name="Zdobnov E."/>
            <person name="Zhang P."/>
            <person name="Zhang Y."/>
            <person name="Zimin A.V."/>
            <person name="Baldwin J."/>
            <person name="Abdouelleil A."/>
            <person name="Abdulkadir J."/>
            <person name="Abebe A."/>
            <person name="Abera B."/>
            <person name="Abreu J."/>
            <person name="Acer S.C."/>
            <person name="Aftuck L."/>
            <person name="Alexander A."/>
            <person name="An P."/>
            <person name="Anderson E."/>
            <person name="Anderson S."/>
            <person name="Arachi H."/>
            <person name="Azer M."/>
            <person name="Bachantsang P."/>
            <person name="Barry A."/>
            <person name="Bayul T."/>
            <person name="Berlin A."/>
            <person name="Bessette D."/>
            <person name="Bloom T."/>
            <person name="Blye J."/>
            <person name="Boguslavskiy L."/>
            <person name="Bonnet C."/>
            <person name="Boukhgalter B."/>
            <person name="Bourzgui I."/>
            <person name="Brown A."/>
            <person name="Cahill P."/>
            <person name="Channer S."/>
            <person name="Cheshatsang Y."/>
            <person name="Chuda L."/>
            <person name="Citroen M."/>
            <person name="Collymore A."/>
            <person name="Cooke P."/>
            <person name="Costello M."/>
            <person name="D'Aco K."/>
            <person name="Daza R."/>
            <person name="De Haan G."/>
            <person name="DeGray S."/>
            <person name="DeMaso C."/>
            <person name="Dhargay N."/>
            <person name="Dooley K."/>
            <person name="Dooley E."/>
            <person name="Doricent M."/>
            <person name="Dorje P."/>
            <person name="Dorjee K."/>
            <person name="Dupes A."/>
            <person name="Elong R."/>
            <person name="Falk J."/>
            <person name="Farina A."/>
            <person name="Faro S."/>
            <person name="Ferguson D."/>
            <person name="Fisher S."/>
            <person name="Foley C.D."/>
            <person name="Franke A."/>
            <person name="Friedrich D."/>
            <person name="Gadbois L."/>
            <person name="Gearin G."/>
            <person name="Gearin C.R."/>
            <person name="Giannoukos G."/>
            <person name="Goode T."/>
            <person name="Graham J."/>
            <person name="Grandbois E."/>
            <person name="Grewal S."/>
            <person name="Gyaltsen K."/>
            <person name="Hafez N."/>
            <person name="Hagos B."/>
            <person name="Hall J."/>
            <person name="Henson C."/>
            <person name="Hollinger A."/>
            <person name="Honan T."/>
            <person name="Huard M.D."/>
            <person name="Hughes L."/>
            <person name="Hurhula B."/>
            <person name="Husby M.E."/>
            <person name="Kamat A."/>
            <person name="Kanga B."/>
            <person name="Kashin S."/>
            <person name="Khazanovich D."/>
            <person name="Kisner P."/>
            <person name="Lance K."/>
            <person name="Lara M."/>
            <person name="Lee W."/>
            <person name="Lennon N."/>
            <person name="Letendre F."/>
            <person name="LeVine R."/>
            <person name="Lipovsky A."/>
            <person name="Liu X."/>
            <person name="Liu J."/>
            <person name="Liu S."/>
            <person name="Lokyitsang T."/>
            <person name="Lokyitsang Y."/>
            <person name="Lubonja R."/>
            <person name="Lui A."/>
            <person name="MacDonald P."/>
            <person name="Magnisalis V."/>
            <person name="Maru K."/>
            <person name="Matthews C."/>
            <person name="McCusker W."/>
            <person name="McDonough S."/>
            <person name="Mehta T."/>
            <person name="Meldrim J."/>
            <person name="Meneus L."/>
            <person name="Mihai O."/>
            <person name="Mihalev A."/>
            <person name="Mihova T."/>
            <person name="Mittelman R."/>
            <person name="Mlenga V."/>
            <person name="Montmayeur A."/>
            <person name="Mulrain L."/>
            <person name="Navidi A."/>
            <person name="Naylor J."/>
            <person name="Negash T."/>
            <person name="Nguyen T."/>
            <person name="Nguyen N."/>
            <person name="Nicol R."/>
            <person name="Norbu C."/>
            <person name="Norbu N."/>
            <person name="Novod N."/>
            <person name="O'Neill B."/>
            <person name="Osman S."/>
            <person name="Markiewicz E."/>
            <person name="Oyono O.L."/>
            <person name="Patti C."/>
            <person name="Phunkhang P."/>
            <person name="Pierre F."/>
            <person name="Priest M."/>
            <person name="Raghuraman S."/>
            <person name="Rege F."/>
            <person name="Reyes R."/>
            <person name="Rise C."/>
            <person name="Rogov P."/>
            <person name="Ross K."/>
            <person name="Ryan E."/>
            <person name="Settipalli S."/>
            <person name="Shea T."/>
            <person name="Sherpa N."/>
            <person name="Shi L."/>
            <person name="Shih D."/>
            <person name="Sparrow T."/>
            <person name="Spaulding J."/>
            <person name="Stalker J."/>
            <person name="Stange-Thomann N."/>
            <person name="Stavropoulos S."/>
            <person name="Stone C."/>
            <person name="Strader C."/>
            <person name="Tesfaye S."/>
            <person name="Thomson T."/>
            <person name="Thoulutsang Y."/>
            <person name="Thoulutsang D."/>
            <person name="Topham K."/>
            <person name="Topping I."/>
            <person name="Tsamla T."/>
            <person name="Vassiliev H."/>
            <person name="Vo A."/>
            <person name="Wangchuk T."/>
            <person name="Wangdi T."/>
            <person name="Weiand M."/>
            <person name="Wilkinson J."/>
            <person name="Wilson A."/>
            <person name="Yadav S."/>
            <person name="Young G."/>
            <person name="Yu Q."/>
            <person name="Zembek L."/>
            <person name="Zhong D."/>
            <person name="Zimmer A."/>
            <person name="Zwirko Z."/>
            <person name="Jaffe D.B."/>
            <person name="Alvarez P."/>
            <person name="Brockman W."/>
            <person name="Butler J."/>
            <person name="Chin C."/>
            <person name="Gnerre S."/>
            <person name="Grabherr M."/>
            <person name="Kleber M."/>
            <person name="Mauceli E."/>
            <person name="MacCallum I."/>
        </authorList>
    </citation>
    <scope>NUCLEOTIDE SEQUENCE [LARGE SCALE GENOMIC DNA]</scope>
    <source>
        <strain evidence="12">Tucson 14030-0811.24</strain>
    </source>
</reference>
<comment type="subcellular location">
    <subcellularLocation>
        <location evidence="1">Membrane</location>
        <topology evidence="1">Multi-pass membrane protein</topology>
    </subcellularLocation>
</comment>
<evidence type="ECO:0000256" key="6">
    <source>
        <dbReference type="ARBA" id="ARBA00022989"/>
    </source>
</evidence>
<dbReference type="Pfam" id="PF00153">
    <property type="entry name" value="Mito_carr"/>
    <property type="match status" value="3"/>
</dbReference>
<accession>B4N4E5</accession>
<dbReference type="KEGG" id="dwi:6645427"/>
<sequence>MMVIRKDKSMIEMMKTAIKNDGILSLYDGLSAQLLRQLTYTALRFHIYELGKQHYVDEYNFIHRVFVASIAGLLAGCVGVPTEVVNTRMHVDRALPKESRLNYQNVFDGLYRIYREEGCQTLYNGWALSCMRAALLTIGQNAVYDQAKYHYMKYFNLDHDNKMVHLMSSTTAACVCGPILQPIEVLKTIKMNAKSGYFKSTIDEFNYMMRFGIRGLFRGMVPSLLRLVPNTIIIFLVYEQLRLKFGYYVKNVD</sequence>